<dbReference type="Pfam" id="PF24187">
    <property type="entry name" value="DUF7415"/>
    <property type="match status" value="2"/>
</dbReference>
<feature type="domain" description="DUF7415" evidence="1">
    <location>
        <begin position="70"/>
        <end position="112"/>
    </location>
</feature>
<evidence type="ECO:0000313" key="3">
    <source>
        <dbReference type="Proteomes" id="UP000002908"/>
    </source>
</evidence>
<evidence type="ECO:0000259" key="1">
    <source>
        <dbReference type="Pfam" id="PF24187"/>
    </source>
</evidence>
<dbReference type="EMBL" id="HE956708">
    <property type="protein sequence ID" value="CCI88527.1"/>
    <property type="molecule type" value="Genomic_DNA"/>
</dbReference>
<feature type="domain" description="DUF7415" evidence="1">
    <location>
        <begin position="4"/>
        <end position="54"/>
    </location>
</feature>
<dbReference type="RefSeq" id="YP_007237078.1">
    <property type="nucleotide sequence ID" value="NC_019919.2"/>
</dbReference>
<organism evidence="2 3">
    <name type="scientific">Yersinia phage phiR2-01</name>
    <dbReference type="NCBI Taxonomy" id="1206557"/>
    <lineage>
        <taxon>Viruses</taxon>
        <taxon>Duplodnaviria</taxon>
        <taxon>Heunggongvirae</taxon>
        <taxon>Uroviricota</taxon>
        <taxon>Caudoviricetes</taxon>
        <taxon>Demerecviridae</taxon>
        <taxon>Markadamsvirinae</taxon>
        <taxon>Epseptimavirus</taxon>
        <taxon>Epseptimavirus R201</taxon>
    </lineage>
</organism>
<keyword evidence="3" id="KW-1185">Reference proteome</keyword>
<dbReference type="KEGG" id="vg:14296782"/>
<gene>
    <name evidence="2" type="primary">g099</name>
    <name evidence="2" type="ORF">BN79_118</name>
</gene>
<proteinExistence type="predicted"/>
<reference evidence="2" key="1">
    <citation type="submission" date="2016-03" db="EMBL/GenBank/DDBJ databases">
        <title>Genomic, physiological and proteomic characterization of the T5-like bacteriophage phiR2-01 infecting Yersinia enterocolitia.</title>
        <authorList>
            <person name="Pajunen M.I."/>
            <person name="Happonen L.J."/>
            <person name="Jun J.W."/>
            <person name="Malmstrom J."/>
            <person name="Nawaz A."/>
            <person name="Mattinen L."/>
            <person name="Skurnik M."/>
        </authorList>
    </citation>
    <scope>NUCLEOTIDE SEQUENCE</scope>
</reference>
<dbReference type="OrthoDB" id="12982at10239"/>
<accession>I7LEF4</accession>
<evidence type="ECO:0000313" key="2">
    <source>
        <dbReference type="EMBL" id="CCI88527.1"/>
    </source>
</evidence>
<protein>
    <recommendedName>
        <fullName evidence="1">DUF7415 domain-containing protein</fullName>
    </recommendedName>
</protein>
<sequence>MERKYWRQVDPELVEHAEVLLAQWLEVPLLNFTFPFTGIADECNGVYIYGQEEEDDDPDEVPEDDPGCDLDWNQLSAYGLLVALNYRVFHPVGLAIARDVGTGSSPYLLVAEDGIWEYSPEVIEEAIAKLKSFELVVPFLTDRED</sequence>
<name>I7LEF4_9CAUD</name>
<dbReference type="InterPro" id="IPR055838">
    <property type="entry name" value="DUF7415"/>
</dbReference>
<dbReference type="GeneID" id="14296782"/>
<dbReference type="Proteomes" id="UP000002908">
    <property type="component" value="Segment"/>
</dbReference>